<evidence type="ECO:0000259" key="2">
    <source>
        <dbReference type="Pfam" id="PF13406"/>
    </source>
</evidence>
<reference evidence="3 4" key="1">
    <citation type="submission" date="2022-10" db="EMBL/GenBank/DDBJ databases">
        <title>Janthinobacterium sp. hw3 Genome sequencing.</title>
        <authorList>
            <person name="Park S."/>
        </authorList>
    </citation>
    <scope>NUCLEOTIDE SEQUENCE [LARGE SCALE GENOMIC DNA]</scope>
    <source>
        <strain evidence="4">hw3</strain>
    </source>
</reference>
<feature type="domain" description="Transglycosylase SLT" evidence="2">
    <location>
        <begin position="54"/>
        <end position="355"/>
    </location>
</feature>
<dbReference type="RefSeq" id="WP_273670216.1">
    <property type="nucleotide sequence ID" value="NZ_JAQQXR010000002.1"/>
</dbReference>
<dbReference type="Gene3D" id="1.10.8.350">
    <property type="entry name" value="Bacterial muramidase"/>
    <property type="match status" value="1"/>
</dbReference>
<dbReference type="InterPro" id="IPR023346">
    <property type="entry name" value="Lysozyme-like_dom_sf"/>
</dbReference>
<evidence type="ECO:0000313" key="4">
    <source>
        <dbReference type="Proteomes" id="UP001221208"/>
    </source>
</evidence>
<dbReference type="Gene3D" id="1.10.530.10">
    <property type="match status" value="1"/>
</dbReference>
<dbReference type="NCBIfam" id="TIGR02282">
    <property type="entry name" value="MltB"/>
    <property type="match status" value="1"/>
</dbReference>
<dbReference type="InterPro" id="IPR031304">
    <property type="entry name" value="SLT_2"/>
</dbReference>
<dbReference type="PANTHER" id="PTHR30163:SF9">
    <property type="entry name" value="MEMBRANE-BOUND LYTIC MUREIN TRANSGLYCOSYLASE B"/>
    <property type="match status" value="1"/>
</dbReference>
<keyword evidence="4" id="KW-1185">Reference proteome</keyword>
<gene>
    <name evidence="3" type="primary">mltB</name>
    <name evidence="3" type="ORF">OIK44_08095</name>
</gene>
<dbReference type="PANTHER" id="PTHR30163">
    <property type="entry name" value="MEMBRANE-BOUND LYTIC MUREIN TRANSGLYCOSYLASE B"/>
    <property type="match status" value="1"/>
</dbReference>
<comment type="caution">
    <text evidence="3">The sequence shown here is derived from an EMBL/GenBank/DDBJ whole genome shotgun (WGS) entry which is preliminary data.</text>
</comment>
<evidence type="ECO:0000256" key="1">
    <source>
        <dbReference type="SAM" id="SignalP"/>
    </source>
</evidence>
<proteinExistence type="predicted"/>
<dbReference type="EMBL" id="JAQQXR010000002">
    <property type="protein sequence ID" value="MDC8757544.1"/>
    <property type="molecule type" value="Genomic_DNA"/>
</dbReference>
<dbReference type="SUPFAM" id="SSF53955">
    <property type="entry name" value="Lysozyme-like"/>
    <property type="match status" value="1"/>
</dbReference>
<keyword evidence="1" id="KW-0732">Signal</keyword>
<accession>A0ABT5JY85</accession>
<feature type="signal peptide" evidence="1">
    <location>
        <begin position="1"/>
        <end position="26"/>
    </location>
</feature>
<protein>
    <submittedName>
        <fullName evidence="3">Lytic murein transglycosylase B</fullName>
    </submittedName>
</protein>
<evidence type="ECO:0000313" key="3">
    <source>
        <dbReference type="EMBL" id="MDC8757544.1"/>
    </source>
</evidence>
<dbReference type="Proteomes" id="UP001221208">
    <property type="component" value="Unassembled WGS sequence"/>
</dbReference>
<dbReference type="Pfam" id="PF13406">
    <property type="entry name" value="SLT_2"/>
    <property type="match status" value="1"/>
</dbReference>
<dbReference type="CDD" id="cd13399">
    <property type="entry name" value="Slt35-like"/>
    <property type="match status" value="1"/>
</dbReference>
<feature type="chain" id="PRO_5045997307" evidence="1">
    <location>
        <begin position="27"/>
        <end position="364"/>
    </location>
</feature>
<sequence length="364" mass="39452">MTATPTRTTSALILALLLGATPLTQAAGAPAKAAKKVAAKADYEGEYVNFAEWKEVAQFLDDMVRKHQFERPALEALLAKVRYVETTIQLMKPAPPGKPKNWQAYRQRFVEPVRIDAGVQFWNDNADALARAESVYGVPADIIVGIIGVETVYGRNTGRFRVLDALTTLAFAYPDTPTRGARMAFFRGELESALLFARQSNIDPLTLLGSYAGAVGLPQFMPSSILQHAVDFDGDGRVDLRGSAADAIGSVANFLVRHGWQRDLARPFAYPATVSPARAWEGYIGQGLEAKHTQDELAGAGVGSDAPLPGGIMFGLVDLQNGAEATEYWLATANFFAITQYNRSYFYAMSVLDLGRAVRLARGG</sequence>
<organism evidence="3 4">
    <name type="scientific">Janthinobacterium fluminis</name>
    <dbReference type="NCBI Taxonomy" id="2987524"/>
    <lineage>
        <taxon>Bacteria</taxon>
        <taxon>Pseudomonadati</taxon>
        <taxon>Pseudomonadota</taxon>
        <taxon>Betaproteobacteria</taxon>
        <taxon>Burkholderiales</taxon>
        <taxon>Oxalobacteraceae</taxon>
        <taxon>Janthinobacterium</taxon>
    </lineage>
</organism>
<dbReference type="InterPro" id="IPR043426">
    <property type="entry name" value="MltB-like"/>
</dbReference>
<dbReference type="InterPro" id="IPR011757">
    <property type="entry name" value="Lytic_transglycosylase_MltB"/>
</dbReference>
<name>A0ABT5JY85_9BURK</name>